<evidence type="ECO:0000259" key="11">
    <source>
        <dbReference type="PROSITE" id="PS50011"/>
    </source>
</evidence>
<keyword evidence="3" id="KW-0723">Serine/threonine-protein kinase</keyword>
<dbReference type="GO" id="GO:0005524">
    <property type="term" value="F:ATP binding"/>
    <property type="evidence" value="ECO:0007669"/>
    <property type="project" value="UniProtKB-KW"/>
</dbReference>
<dbReference type="Pfam" id="PF00069">
    <property type="entry name" value="Pkinase"/>
    <property type="match status" value="1"/>
</dbReference>
<keyword evidence="7" id="KW-0067">ATP-binding</keyword>
<feature type="domain" description="Protein kinase" evidence="11">
    <location>
        <begin position="257"/>
        <end position="514"/>
    </location>
</feature>
<gene>
    <name evidence="12" type="ORF">R3I93_021588</name>
</gene>
<dbReference type="Gene3D" id="1.10.510.10">
    <property type="entry name" value="Transferase(Phosphotransferase) domain 1"/>
    <property type="match status" value="1"/>
</dbReference>
<feature type="compositionally biased region" description="Polar residues" evidence="10">
    <location>
        <begin position="1"/>
        <end position="11"/>
    </location>
</feature>
<feature type="region of interest" description="Disordered" evidence="10">
    <location>
        <begin position="203"/>
        <end position="244"/>
    </location>
</feature>
<evidence type="ECO:0000256" key="3">
    <source>
        <dbReference type="ARBA" id="ARBA00022527"/>
    </source>
</evidence>
<dbReference type="EC" id="2.7.11.1" evidence="2"/>
<evidence type="ECO:0000256" key="2">
    <source>
        <dbReference type="ARBA" id="ARBA00012513"/>
    </source>
</evidence>
<feature type="compositionally biased region" description="Polar residues" evidence="10">
    <location>
        <begin position="40"/>
        <end position="49"/>
    </location>
</feature>
<dbReference type="PANTHER" id="PTHR22984">
    <property type="entry name" value="SERINE/THREONINE-PROTEIN KINASE PIM"/>
    <property type="match status" value="1"/>
</dbReference>
<feature type="compositionally biased region" description="Low complexity" evidence="10">
    <location>
        <begin position="203"/>
        <end position="214"/>
    </location>
</feature>
<keyword evidence="4" id="KW-0808">Transferase</keyword>
<dbReference type="AlphaFoldDB" id="A0AAN9C7M9"/>
<evidence type="ECO:0000256" key="5">
    <source>
        <dbReference type="ARBA" id="ARBA00022741"/>
    </source>
</evidence>
<comment type="caution">
    <text evidence="12">The sequence shown here is derived from an EMBL/GenBank/DDBJ whole genome shotgun (WGS) entry which is preliminary data.</text>
</comment>
<evidence type="ECO:0000256" key="1">
    <source>
        <dbReference type="ARBA" id="ARBA00005505"/>
    </source>
</evidence>
<evidence type="ECO:0000256" key="4">
    <source>
        <dbReference type="ARBA" id="ARBA00022679"/>
    </source>
</evidence>
<evidence type="ECO:0000313" key="13">
    <source>
        <dbReference type="Proteomes" id="UP001364617"/>
    </source>
</evidence>
<accession>A0AAN9C7M9</accession>
<proteinExistence type="inferred from homology"/>
<feature type="region of interest" description="Disordered" evidence="10">
    <location>
        <begin position="1"/>
        <end position="54"/>
    </location>
</feature>
<keyword evidence="6" id="KW-0418">Kinase</keyword>
<keyword evidence="13" id="KW-1185">Reference proteome</keyword>
<name>A0AAN9C7M9_9TELE</name>
<evidence type="ECO:0000313" key="12">
    <source>
        <dbReference type="EMBL" id="KAK7126252.1"/>
    </source>
</evidence>
<dbReference type="InterPro" id="IPR000719">
    <property type="entry name" value="Prot_kinase_dom"/>
</dbReference>
<evidence type="ECO:0000256" key="8">
    <source>
        <dbReference type="ARBA" id="ARBA00047899"/>
    </source>
</evidence>
<evidence type="ECO:0000256" key="7">
    <source>
        <dbReference type="ARBA" id="ARBA00022840"/>
    </source>
</evidence>
<dbReference type="GO" id="GO:0004674">
    <property type="term" value="F:protein serine/threonine kinase activity"/>
    <property type="evidence" value="ECO:0007669"/>
    <property type="project" value="UniProtKB-KW"/>
</dbReference>
<dbReference type="GO" id="GO:0043066">
    <property type="term" value="P:negative regulation of apoptotic process"/>
    <property type="evidence" value="ECO:0007669"/>
    <property type="project" value="TreeGrafter"/>
</dbReference>
<dbReference type="FunFam" id="1.10.510.10:FF:000649">
    <property type="entry name" value="Si:dkey-34d22.3"/>
    <property type="match status" value="1"/>
</dbReference>
<sequence>MQVFTSDTTVSDPDPVGIAQRTDEAKPAVLSAWASERDTTASPEGTFSPTEKPAKASARRAVRALCRRLGAVVKQPFLCCDPDSVQHITPPQLRSVPGPSRIRPTADGVDHQLVCLPGQVCEDLPLPMCVPGSTGIEPPVPDYSCSDLPNETAAKGRKSKAVRPGFFIRAREAVKLLFHDSAQPDPDQPEPVCVSDQACPDLESSPVIESSSEIKQAADGSDQAGSVSPPFSVPETPDEESADPEIELTQGSVVSLFEVGSLMTSGKFSKVYEGNHVFSDIIKVAIKCIPKRRTARYLDVPDHSRPVLEEVALMLRLGQAPSCPNIIKLHQWVEEESGFVLIMEKPECRSLQDFILMADDMTERQACWLMLQAVQAVKHCHERGVFHGDIHTGNFLVSHHSLELKLIDFRCARLINTQGFNSSEYQGRSSYTPPEVIGHNIFHAGPANVWALGLLLFEIMHGYLPFESFDAILRKCIDMDPAISTACHDLIFQCLTRNPDRRLTLGKLEENQWMKILDRKKEGAPVPQ</sequence>
<dbReference type="InterPro" id="IPR011009">
    <property type="entry name" value="Kinase-like_dom_sf"/>
</dbReference>
<evidence type="ECO:0000256" key="9">
    <source>
        <dbReference type="ARBA" id="ARBA00048679"/>
    </source>
</evidence>
<dbReference type="EMBL" id="JAYKXH010000023">
    <property type="protein sequence ID" value="KAK7126252.1"/>
    <property type="molecule type" value="Genomic_DNA"/>
</dbReference>
<organism evidence="12 13">
    <name type="scientific">Phoxinus phoxinus</name>
    <name type="common">Eurasian minnow</name>
    <dbReference type="NCBI Taxonomy" id="58324"/>
    <lineage>
        <taxon>Eukaryota</taxon>
        <taxon>Metazoa</taxon>
        <taxon>Chordata</taxon>
        <taxon>Craniata</taxon>
        <taxon>Vertebrata</taxon>
        <taxon>Euteleostomi</taxon>
        <taxon>Actinopterygii</taxon>
        <taxon>Neopterygii</taxon>
        <taxon>Teleostei</taxon>
        <taxon>Ostariophysi</taxon>
        <taxon>Cypriniformes</taxon>
        <taxon>Leuciscidae</taxon>
        <taxon>Phoxininae</taxon>
        <taxon>Phoxinus</taxon>
    </lineage>
</organism>
<comment type="similarity">
    <text evidence="1">Belongs to the protein kinase superfamily. CAMK Ser/Thr protein kinase family. PIM subfamily.</text>
</comment>
<comment type="catalytic activity">
    <reaction evidence="9">
        <text>L-seryl-[protein] + ATP = O-phospho-L-seryl-[protein] + ADP + H(+)</text>
        <dbReference type="Rhea" id="RHEA:17989"/>
        <dbReference type="Rhea" id="RHEA-COMP:9863"/>
        <dbReference type="Rhea" id="RHEA-COMP:11604"/>
        <dbReference type="ChEBI" id="CHEBI:15378"/>
        <dbReference type="ChEBI" id="CHEBI:29999"/>
        <dbReference type="ChEBI" id="CHEBI:30616"/>
        <dbReference type="ChEBI" id="CHEBI:83421"/>
        <dbReference type="ChEBI" id="CHEBI:456216"/>
        <dbReference type="EC" id="2.7.11.1"/>
    </reaction>
</comment>
<dbReference type="SUPFAM" id="SSF56112">
    <property type="entry name" value="Protein kinase-like (PK-like)"/>
    <property type="match status" value="1"/>
</dbReference>
<dbReference type="Gene3D" id="3.30.200.20">
    <property type="entry name" value="Phosphorylase Kinase, domain 1"/>
    <property type="match status" value="1"/>
</dbReference>
<dbReference type="PROSITE" id="PS50011">
    <property type="entry name" value="PROTEIN_KINASE_DOM"/>
    <property type="match status" value="1"/>
</dbReference>
<evidence type="ECO:0000256" key="10">
    <source>
        <dbReference type="SAM" id="MobiDB-lite"/>
    </source>
</evidence>
<dbReference type="Proteomes" id="UP001364617">
    <property type="component" value="Unassembled WGS sequence"/>
</dbReference>
<comment type="catalytic activity">
    <reaction evidence="8">
        <text>L-threonyl-[protein] + ATP = O-phospho-L-threonyl-[protein] + ADP + H(+)</text>
        <dbReference type="Rhea" id="RHEA:46608"/>
        <dbReference type="Rhea" id="RHEA-COMP:11060"/>
        <dbReference type="Rhea" id="RHEA-COMP:11605"/>
        <dbReference type="ChEBI" id="CHEBI:15378"/>
        <dbReference type="ChEBI" id="CHEBI:30013"/>
        <dbReference type="ChEBI" id="CHEBI:30616"/>
        <dbReference type="ChEBI" id="CHEBI:61977"/>
        <dbReference type="ChEBI" id="CHEBI:456216"/>
        <dbReference type="EC" id="2.7.11.1"/>
    </reaction>
</comment>
<evidence type="ECO:0000256" key="6">
    <source>
        <dbReference type="ARBA" id="ARBA00022777"/>
    </source>
</evidence>
<dbReference type="PANTHER" id="PTHR22984:SF11">
    <property type="entry name" value="AURORA KINASE-RELATED"/>
    <property type="match status" value="1"/>
</dbReference>
<reference evidence="12 13" key="1">
    <citation type="submission" date="2024-02" db="EMBL/GenBank/DDBJ databases">
        <title>Chromosome-level genome assembly of the Eurasian Minnow (Phoxinus phoxinus).</title>
        <authorList>
            <person name="Oriowo T.O."/>
            <person name="Martin S."/>
            <person name="Stange M."/>
            <person name="Chrysostomakis Y."/>
            <person name="Brown T."/>
            <person name="Winkler S."/>
            <person name="Kukowka S."/>
            <person name="Myers E.W."/>
            <person name="Bohne A."/>
        </authorList>
    </citation>
    <scope>NUCLEOTIDE SEQUENCE [LARGE SCALE GENOMIC DNA]</scope>
    <source>
        <strain evidence="12">ZFMK-TIS-60720</strain>
        <tissue evidence="12">Whole Organism</tissue>
    </source>
</reference>
<keyword evidence="5" id="KW-0547">Nucleotide-binding</keyword>
<dbReference type="GO" id="GO:0007346">
    <property type="term" value="P:regulation of mitotic cell cycle"/>
    <property type="evidence" value="ECO:0007669"/>
    <property type="project" value="TreeGrafter"/>
</dbReference>
<dbReference type="GO" id="GO:0005737">
    <property type="term" value="C:cytoplasm"/>
    <property type="evidence" value="ECO:0007669"/>
    <property type="project" value="TreeGrafter"/>
</dbReference>
<protein>
    <recommendedName>
        <fullName evidence="2">non-specific serine/threonine protein kinase</fullName>
        <ecNumber evidence="2">2.7.11.1</ecNumber>
    </recommendedName>
</protein>
<dbReference type="InterPro" id="IPR051138">
    <property type="entry name" value="PIM_Ser/Thr_kinase"/>
</dbReference>